<gene>
    <name evidence="1" type="ORF">ACFSE1_01145</name>
</gene>
<evidence type="ECO:0000313" key="1">
    <source>
        <dbReference type="EMBL" id="MFD1744056.1"/>
    </source>
</evidence>
<dbReference type="InterPro" id="IPR006450">
    <property type="entry name" value="Phage_HK97_gp6-like"/>
</dbReference>
<dbReference type="InterPro" id="IPR021146">
    <property type="entry name" value="Phage_gp6-like_head-tail"/>
</dbReference>
<accession>A0ABW4LZT0</accession>
<reference evidence="2" key="1">
    <citation type="journal article" date="2019" name="Int. J. Syst. Evol. Microbiol.">
        <title>The Global Catalogue of Microorganisms (GCM) 10K type strain sequencing project: providing services to taxonomists for standard genome sequencing and annotation.</title>
        <authorList>
            <consortium name="The Broad Institute Genomics Platform"/>
            <consortium name="The Broad Institute Genome Sequencing Center for Infectious Disease"/>
            <person name="Wu L."/>
            <person name="Ma J."/>
        </authorList>
    </citation>
    <scope>NUCLEOTIDE SEQUENCE [LARGE SCALE GENOMIC DNA]</scope>
    <source>
        <strain evidence="2">CG52</strain>
    </source>
</reference>
<organism evidence="1 2">
    <name type="scientific">Rhizobium helianthi</name>
    <dbReference type="NCBI Taxonomy" id="1132695"/>
    <lineage>
        <taxon>Bacteria</taxon>
        <taxon>Pseudomonadati</taxon>
        <taxon>Pseudomonadota</taxon>
        <taxon>Alphaproteobacteria</taxon>
        <taxon>Hyphomicrobiales</taxon>
        <taxon>Rhizobiaceae</taxon>
        <taxon>Rhizobium/Agrobacterium group</taxon>
        <taxon>Rhizobium</taxon>
    </lineage>
</organism>
<keyword evidence="2" id="KW-1185">Reference proteome</keyword>
<dbReference type="NCBIfam" id="TIGR01560">
    <property type="entry name" value="put_DNA_pack"/>
    <property type="match status" value="1"/>
</dbReference>
<dbReference type="Gene3D" id="1.10.3230.30">
    <property type="entry name" value="Phage gp6-like head-tail connector protein"/>
    <property type="match status" value="1"/>
</dbReference>
<comment type="caution">
    <text evidence="1">The sequence shown here is derived from an EMBL/GenBank/DDBJ whole genome shotgun (WGS) entry which is preliminary data.</text>
</comment>
<proteinExistence type="predicted"/>
<dbReference type="CDD" id="cd08054">
    <property type="entry name" value="gp6"/>
    <property type="match status" value="1"/>
</dbReference>
<dbReference type="Proteomes" id="UP001597322">
    <property type="component" value="Unassembled WGS sequence"/>
</dbReference>
<evidence type="ECO:0000313" key="2">
    <source>
        <dbReference type="Proteomes" id="UP001597322"/>
    </source>
</evidence>
<sequence>MAIVSLADVKEHLRLLHDDDDALIEDQIPAAVAHLETLLGYVIEEEFTTVPDDLKQAVRALVAHWYENREATGENLFEAPFGVWEIVRERRSYAWE</sequence>
<name>A0ABW4LZT0_9HYPH</name>
<dbReference type="EMBL" id="JBHUEQ010000003">
    <property type="protein sequence ID" value="MFD1744056.1"/>
    <property type="molecule type" value="Genomic_DNA"/>
</dbReference>
<dbReference type="RefSeq" id="WP_377395331.1">
    <property type="nucleotide sequence ID" value="NZ_JBHUEQ010000003.1"/>
</dbReference>
<protein>
    <submittedName>
        <fullName evidence="1">Head-tail connector protein</fullName>
    </submittedName>
</protein>
<dbReference type="Pfam" id="PF05135">
    <property type="entry name" value="Phage_connect_1"/>
    <property type="match status" value="1"/>
</dbReference>